<organism evidence="3 4">
    <name type="scientific">Bodo saltans</name>
    <name type="common">Flagellated protozoan</name>
    <dbReference type="NCBI Taxonomy" id="75058"/>
    <lineage>
        <taxon>Eukaryota</taxon>
        <taxon>Discoba</taxon>
        <taxon>Euglenozoa</taxon>
        <taxon>Kinetoplastea</taxon>
        <taxon>Metakinetoplastina</taxon>
        <taxon>Eubodonida</taxon>
        <taxon>Bodonidae</taxon>
        <taxon>Bodo</taxon>
    </lineage>
</organism>
<dbReference type="VEuPathDB" id="TriTrypDB:BSAL_35630"/>
<name>A0A0S4JKT0_BODSA</name>
<feature type="compositionally biased region" description="Basic and acidic residues" evidence="2">
    <location>
        <begin position="737"/>
        <end position="754"/>
    </location>
</feature>
<evidence type="ECO:0000313" key="3">
    <source>
        <dbReference type="EMBL" id="CUG92122.1"/>
    </source>
</evidence>
<sequence length="767" mass="83788">MEMSMSGNVTTTDELHDILSTEIAKRVALEVQVQDAKMYAAALEHRINSTKSTVEEVEATLLKELMVYKRRFLSEHDAHVFKSTVHNIFKKEVDEGNDLRNYQHRHASQVTSLEKRCRQLESQLEDKAAAMVALDLRYAESERVAQIKHEKEVRDLLATISTLKTQLSNSSGRKLLERAGLAKDKLIALRDAAQAMRATVVDFQQHVCDGMIVNQRSGSLRIGRSMSTVGGAGTRRGSVAAPGSPERRKASIASMTANPFSFGAKSSGGLSRQGSTVHRSGIHFAGLSQDADTSHFGDITRSESTVFPGSNADEAISAHVTPHSVSIAPPTQEGRGRHLFTAGGLMAKSMKALEGVNGNFEVISKRLEEVYKPLLALEEGAAIQEDHYYVSLATTEALLDVHNGSTDAGDRVESFTRALLMVLQRYRDKEQELQLTIKCHEQDKVKLKKEYAELKMKIPPPLETASVASLTTIDASNWEYLVKGDVTLLHASQLALHGGGSVRPTPTTGLESPRGAVDSRANSTNVSYRTPSAALDAAVLGASVGAGTLPSPAGLHRRSSSETLFSLAKANESVRMDHGPSAPDQPSWASMGDPVESADTFHHLTVKRQCLIQWLESFHRRKQRAMDAFLEKRIAPALGLDLRSSSRKPTSIVQHRPSSARRIHHQDDPQPTAVESPVTLFMTTFRRSTESAASIAASPRPPQGAVMSARPSKRCVGPSANQRPFSATRTLPQRQPHVVEKPDLDWIRDGRMEMRAGPPVVSSGEGW</sequence>
<reference evidence="4" key="1">
    <citation type="submission" date="2015-09" db="EMBL/GenBank/DDBJ databases">
        <authorList>
            <consortium name="Pathogen Informatics"/>
        </authorList>
    </citation>
    <scope>NUCLEOTIDE SEQUENCE [LARGE SCALE GENOMIC DNA]</scope>
    <source>
        <strain evidence="4">Lake Konstanz</strain>
    </source>
</reference>
<dbReference type="Proteomes" id="UP000051952">
    <property type="component" value="Unassembled WGS sequence"/>
</dbReference>
<feature type="region of interest" description="Disordered" evidence="2">
    <location>
        <begin position="692"/>
        <end position="767"/>
    </location>
</feature>
<keyword evidence="4" id="KW-1185">Reference proteome</keyword>
<evidence type="ECO:0000256" key="1">
    <source>
        <dbReference type="SAM" id="Coils"/>
    </source>
</evidence>
<feature type="compositionally biased region" description="Polar residues" evidence="2">
    <location>
        <begin position="647"/>
        <end position="657"/>
    </location>
</feature>
<protein>
    <submittedName>
        <fullName evidence="3">Uncharacterized protein</fullName>
    </submittedName>
</protein>
<gene>
    <name evidence="3" type="ORF">BSAL_35630</name>
</gene>
<feature type="region of interest" description="Disordered" evidence="2">
    <location>
        <begin position="500"/>
        <end position="522"/>
    </location>
</feature>
<feature type="region of interest" description="Disordered" evidence="2">
    <location>
        <begin position="224"/>
        <end position="246"/>
    </location>
</feature>
<accession>A0A0S4JKT0</accession>
<proteinExistence type="predicted"/>
<feature type="region of interest" description="Disordered" evidence="2">
    <location>
        <begin position="645"/>
        <end position="673"/>
    </location>
</feature>
<feature type="compositionally biased region" description="Polar residues" evidence="2">
    <location>
        <begin position="719"/>
        <end position="733"/>
    </location>
</feature>
<evidence type="ECO:0000256" key="2">
    <source>
        <dbReference type="SAM" id="MobiDB-lite"/>
    </source>
</evidence>
<evidence type="ECO:0000313" key="4">
    <source>
        <dbReference type="Proteomes" id="UP000051952"/>
    </source>
</evidence>
<keyword evidence="1" id="KW-0175">Coiled coil</keyword>
<dbReference type="AlphaFoldDB" id="A0A0S4JKT0"/>
<feature type="coiled-coil region" evidence="1">
    <location>
        <begin position="423"/>
        <end position="457"/>
    </location>
</feature>
<dbReference type="EMBL" id="CYKH01002009">
    <property type="protein sequence ID" value="CUG92122.1"/>
    <property type="molecule type" value="Genomic_DNA"/>
</dbReference>